<keyword evidence="7" id="KW-1064">Adaptive immunity</keyword>
<keyword evidence="3 14" id="KW-0812">Transmembrane</keyword>
<evidence type="ECO:0000256" key="10">
    <source>
        <dbReference type="ARBA" id="ARBA00023157"/>
    </source>
</evidence>
<evidence type="ECO:0000256" key="12">
    <source>
        <dbReference type="ARBA" id="ARBA00023288"/>
    </source>
</evidence>
<dbReference type="Proteomes" id="UP000694551">
    <property type="component" value="Unplaced"/>
</dbReference>
<evidence type="ECO:0000256" key="7">
    <source>
        <dbReference type="ARBA" id="ARBA00023130"/>
    </source>
</evidence>
<proteinExistence type="predicted"/>
<keyword evidence="10" id="KW-1015">Disulfide bond</keyword>
<dbReference type="SUPFAM" id="SSF48726">
    <property type="entry name" value="Immunoglobulin"/>
    <property type="match status" value="1"/>
</dbReference>
<dbReference type="AlphaFoldDB" id="A0A8D0FTS2"/>
<keyword evidence="18" id="KW-1185">Reference proteome</keyword>
<keyword evidence="13" id="KW-0393">Immunoglobulin domain</keyword>
<keyword evidence="12" id="KW-0449">Lipoprotein</keyword>
<evidence type="ECO:0000256" key="15">
    <source>
        <dbReference type="SAM" id="SignalP"/>
    </source>
</evidence>
<keyword evidence="4 15" id="KW-0732">Signal</keyword>
<keyword evidence="11" id="KW-0325">Glycoprotein</keyword>
<dbReference type="PANTHER" id="PTHR10441">
    <property type="entry name" value="CD8 ALPHA CHAIN"/>
    <property type="match status" value="1"/>
</dbReference>
<evidence type="ECO:0000256" key="11">
    <source>
        <dbReference type="ARBA" id="ARBA00023180"/>
    </source>
</evidence>
<evidence type="ECO:0000313" key="18">
    <source>
        <dbReference type="Proteomes" id="UP000694551"/>
    </source>
</evidence>
<keyword evidence="2" id="KW-1003">Cell membrane</keyword>
<evidence type="ECO:0000256" key="13">
    <source>
        <dbReference type="ARBA" id="ARBA00023319"/>
    </source>
</evidence>
<evidence type="ECO:0000256" key="3">
    <source>
        <dbReference type="ARBA" id="ARBA00022692"/>
    </source>
</evidence>
<evidence type="ECO:0000256" key="4">
    <source>
        <dbReference type="ARBA" id="ARBA00022729"/>
    </source>
</evidence>
<evidence type="ECO:0000313" key="17">
    <source>
        <dbReference type="Ensembl" id="ENSSOCP00000021645.1"/>
    </source>
</evidence>
<evidence type="ECO:0000256" key="9">
    <source>
        <dbReference type="ARBA" id="ARBA00023139"/>
    </source>
</evidence>
<name>A0A8D0FTS2_STROC</name>
<evidence type="ECO:0000256" key="2">
    <source>
        <dbReference type="ARBA" id="ARBA00022475"/>
    </source>
</evidence>
<dbReference type="PROSITE" id="PS50835">
    <property type="entry name" value="IG_LIKE"/>
    <property type="match status" value="1"/>
</dbReference>
<keyword evidence="9" id="KW-0564">Palmitate</keyword>
<dbReference type="InterPro" id="IPR013783">
    <property type="entry name" value="Ig-like_fold"/>
</dbReference>
<sequence length="241" mass="26852">KMAGSPALLFLLALGLCCPGIHGQKDDMKVRFRDRSITHPKLGQQLALECETTNTGSGVFWVRQNKDGTLHFIVFISSLSRATFKGKKPSTHFEARKDHNIYHLVVKSFTPADEGNYFCLMNANQELYFSRGQPAFFPVTTTAAPTALAPTTQSGITRKDPCLKTLDPENIKKKELSLFCDVFIWIPLAGACLLLLIALVVTTVLCQRKTHPQPKRRSTVKKKKKKKKKSVSIFSSTVELA</sequence>
<dbReference type="FunFam" id="2.60.40.10:FF:001514">
    <property type="entry name" value="CD8 alpha chain"/>
    <property type="match status" value="1"/>
</dbReference>
<feature type="transmembrane region" description="Helical" evidence="14">
    <location>
        <begin position="182"/>
        <end position="206"/>
    </location>
</feature>
<evidence type="ECO:0000256" key="8">
    <source>
        <dbReference type="ARBA" id="ARBA00023136"/>
    </source>
</evidence>
<keyword evidence="8 14" id="KW-0472">Membrane</keyword>
<dbReference type="PANTHER" id="PTHR10441:SF2">
    <property type="entry name" value="T-CELL SURFACE GLYCOPROTEIN CD8 ALPHA CHAIN"/>
    <property type="match status" value="1"/>
</dbReference>
<dbReference type="GO" id="GO:0009897">
    <property type="term" value="C:external side of plasma membrane"/>
    <property type="evidence" value="ECO:0007669"/>
    <property type="project" value="TreeGrafter"/>
</dbReference>
<feature type="signal peptide" evidence="15">
    <location>
        <begin position="1"/>
        <end position="23"/>
    </location>
</feature>
<dbReference type="InterPro" id="IPR007110">
    <property type="entry name" value="Ig-like_dom"/>
</dbReference>
<evidence type="ECO:0000259" key="16">
    <source>
        <dbReference type="PROSITE" id="PS50835"/>
    </source>
</evidence>
<dbReference type="Ensembl" id="ENSSOCT00000022184.1">
    <property type="protein sequence ID" value="ENSSOCP00000021645.1"/>
    <property type="gene ID" value="ENSSOCG00000016101.1"/>
</dbReference>
<dbReference type="Gene3D" id="2.60.40.10">
    <property type="entry name" value="Immunoglobulins"/>
    <property type="match status" value="1"/>
</dbReference>
<feature type="domain" description="Ig-like" evidence="16">
    <location>
        <begin position="19"/>
        <end position="130"/>
    </location>
</feature>
<dbReference type="SMART" id="SM00406">
    <property type="entry name" value="IGv"/>
    <property type="match status" value="1"/>
</dbReference>
<dbReference type="InterPro" id="IPR013106">
    <property type="entry name" value="Ig_V-set"/>
</dbReference>
<protein>
    <recommendedName>
        <fullName evidence="16">Ig-like domain-containing protein</fullName>
    </recommendedName>
</protein>
<dbReference type="GO" id="GO:0007166">
    <property type="term" value="P:cell surface receptor signaling pathway"/>
    <property type="evidence" value="ECO:0007669"/>
    <property type="project" value="TreeGrafter"/>
</dbReference>
<evidence type="ECO:0000256" key="5">
    <source>
        <dbReference type="ARBA" id="ARBA00022859"/>
    </source>
</evidence>
<reference evidence="17" key="2">
    <citation type="submission" date="2025-09" db="UniProtKB">
        <authorList>
            <consortium name="Ensembl"/>
        </authorList>
    </citation>
    <scope>IDENTIFICATION</scope>
</reference>
<keyword evidence="5" id="KW-0391">Immunity</keyword>
<dbReference type="GO" id="GO:0045065">
    <property type="term" value="P:cytotoxic T cell differentiation"/>
    <property type="evidence" value="ECO:0007669"/>
    <property type="project" value="TreeGrafter"/>
</dbReference>
<feature type="chain" id="PRO_5034481167" description="Ig-like domain-containing protein" evidence="15">
    <location>
        <begin position="24"/>
        <end position="241"/>
    </location>
</feature>
<evidence type="ECO:0000256" key="1">
    <source>
        <dbReference type="ARBA" id="ARBA00004251"/>
    </source>
</evidence>
<evidence type="ECO:0000256" key="6">
    <source>
        <dbReference type="ARBA" id="ARBA00022989"/>
    </source>
</evidence>
<reference evidence="17" key="1">
    <citation type="submission" date="2025-08" db="UniProtKB">
        <authorList>
            <consortium name="Ensembl"/>
        </authorList>
    </citation>
    <scope>IDENTIFICATION</scope>
</reference>
<keyword evidence="6 14" id="KW-1133">Transmembrane helix</keyword>
<accession>A0A8D0FTS2</accession>
<comment type="subcellular location">
    <subcellularLocation>
        <location evidence="1">Cell membrane</location>
        <topology evidence="1">Single-pass type I membrane protein</topology>
    </subcellularLocation>
</comment>
<organism evidence="17 18">
    <name type="scientific">Strix occidentalis caurina</name>
    <name type="common">northern spotted owl</name>
    <dbReference type="NCBI Taxonomy" id="311401"/>
    <lineage>
        <taxon>Eukaryota</taxon>
        <taxon>Metazoa</taxon>
        <taxon>Chordata</taxon>
        <taxon>Craniata</taxon>
        <taxon>Vertebrata</taxon>
        <taxon>Euteleostomi</taxon>
        <taxon>Archelosauria</taxon>
        <taxon>Archosauria</taxon>
        <taxon>Dinosauria</taxon>
        <taxon>Saurischia</taxon>
        <taxon>Theropoda</taxon>
        <taxon>Coelurosauria</taxon>
        <taxon>Aves</taxon>
        <taxon>Neognathae</taxon>
        <taxon>Neoaves</taxon>
        <taxon>Telluraves</taxon>
        <taxon>Strigiformes</taxon>
        <taxon>Strigidae</taxon>
        <taxon>Strix</taxon>
    </lineage>
</organism>
<dbReference type="Pfam" id="PF07686">
    <property type="entry name" value="V-set"/>
    <property type="match status" value="1"/>
</dbReference>
<evidence type="ECO:0000256" key="14">
    <source>
        <dbReference type="SAM" id="Phobius"/>
    </source>
</evidence>
<dbReference type="InterPro" id="IPR036179">
    <property type="entry name" value="Ig-like_dom_sf"/>
</dbReference>
<dbReference type="GO" id="GO:0002456">
    <property type="term" value="P:T cell mediated immunity"/>
    <property type="evidence" value="ECO:0007669"/>
    <property type="project" value="TreeGrafter"/>
</dbReference>
<dbReference type="InterPro" id="IPR015468">
    <property type="entry name" value="CD8_asu"/>
</dbReference>